<evidence type="ECO:0000256" key="1">
    <source>
        <dbReference type="SAM" id="MobiDB-lite"/>
    </source>
</evidence>
<feature type="compositionally biased region" description="Basic residues" evidence="1">
    <location>
        <begin position="11"/>
        <end position="23"/>
    </location>
</feature>
<proteinExistence type="predicted"/>
<feature type="region of interest" description="Disordered" evidence="1">
    <location>
        <begin position="1"/>
        <end position="23"/>
    </location>
</feature>
<dbReference type="RefSeq" id="WP_092788108.1">
    <property type="nucleotide sequence ID" value="NZ_FNAP01000028.1"/>
</dbReference>
<accession>A0A1G7I1U0</accession>
<evidence type="ECO:0000313" key="3">
    <source>
        <dbReference type="Proteomes" id="UP000199412"/>
    </source>
</evidence>
<protein>
    <submittedName>
        <fullName evidence="2">Uncharacterized protein</fullName>
    </submittedName>
</protein>
<reference evidence="2 3" key="1">
    <citation type="submission" date="2016-10" db="EMBL/GenBank/DDBJ databases">
        <authorList>
            <person name="de Groot N.N."/>
        </authorList>
    </citation>
    <scope>NUCLEOTIDE SEQUENCE [LARGE SCALE GENOMIC DNA]</scope>
    <source>
        <strain evidence="2 3">ATCC 700224</strain>
    </source>
</reference>
<dbReference type="EMBL" id="FNAP01000028">
    <property type="protein sequence ID" value="SDF06354.1"/>
    <property type="molecule type" value="Genomic_DNA"/>
</dbReference>
<dbReference type="Proteomes" id="UP000199412">
    <property type="component" value="Unassembled WGS sequence"/>
</dbReference>
<dbReference type="AlphaFoldDB" id="A0A1G7I1U0"/>
<keyword evidence="3" id="KW-1185">Reference proteome</keyword>
<dbReference type="STRING" id="69960.SAMN05421720_12810"/>
<gene>
    <name evidence="2" type="ORF">SAMN05421720_12810</name>
</gene>
<sequence>MAEDEFTPKLGKPRSRGSRSGKRYAHQVLAAVNRAGGRAVPKPGAGLGRIGRGGVPAAALAGRYRSASRSRRRVIVKARIVRLAGKGMDTARTHLRAIQRDRQDVGVTPA</sequence>
<name>A0A1G7I1U0_9PROT</name>
<organism evidence="2 3">
    <name type="scientific">Rhodospira trueperi</name>
    <dbReference type="NCBI Taxonomy" id="69960"/>
    <lineage>
        <taxon>Bacteria</taxon>
        <taxon>Pseudomonadati</taxon>
        <taxon>Pseudomonadota</taxon>
        <taxon>Alphaproteobacteria</taxon>
        <taxon>Rhodospirillales</taxon>
        <taxon>Rhodospirillaceae</taxon>
        <taxon>Rhodospira</taxon>
    </lineage>
</organism>
<evidence type="ECO:0000313" key="2">
    <source>
        <dbReference type="EMBL" id="SDF06354.1"/>
    </source>
</evidence>